<dbReference type="Proteomes" id="UP000307440">
    <property type="component" value="Unassembled WGS sequence"/>
</dbReference>
<proteinExistence type="predicted"/>
<name>A0A5C3KCB5_COPMA</name>
<evidence type="ECO:0000313" key="1">
    <source>
        <dbReference type="EMBL" id="TFK17558.1"/>
    </source>
</evidence>
<reference evidence="1 2" key="1">
    <citation type="journal article" date="2019" name="Nat. Ecol. Evol.">
        <title>Megaphylogeny resolves global patterns of mushroom evolution.</title>
        <authorList>
            <person name="Varga T."/>
            <person name="Krizsan K."/>
            <person name="Foldi C."/>
            <person name="Dima B."/>
            <person name="Sanchez-Garcia M."/>
            <person name="Sanchez-Ramirez S."/>
            <person name="Szollosi G.J."/>
            <person name="Szarkandi J.G."/>
            <person name="Papp V."/>
            <person name="Albert L."/>
            <person name="Andreopoulos W."/>
            <person name="Angelini C."/>
            <person name="Antonin V."/>
            <person name="Barry K.W."/>
            <person name="Bougher N.L."/>
            <person name="Buchanan P."/>
            <person name="Buyck B."/>
            <person name="Bense V."/>
            <person name="Catcheside P."/>
            <person name="Chovatia M."/>
            <person name="Cooper J."/>
            <person name="Damon W."/>
            <person name="Desjardin D."/>
            <person name="Finy P."/>
            <person name="Geml J."/>
            <person name="Haridas S."/>
            <person name="Hughes K."/>
            <person name="Justo A."/>
            <person name="Karasinski D."/>
            <person name="Kautmanova I."/>
            <person name="Kiss B."/>
            <person name="Kocsube S."/>
            <person name="Kotiranta H."/>
            <person name="LaButti K.M."/>
            <person name="Lechner B.E."/>
            <person name="Liimatainen K."/>
            <person name="Lipzen A."/>
            <person name="Lukacs Z."/>
            <person name="Mihaltcheva S."/>
            <person name="Morgado L.N."/>
            <person name="Niskanen T."/>
            <person name="Noordeloos M.E."/>
            <person name="Ohm R.A."/>
            <person name="Ortiz-Santana B."/>
            <person name="Ovrebo C."/>
            <person name="Racz N."/>
            <person name="Riley R."/>
            <person name="Savchenko A."/>
            <person name="Shiryaev A."/>
            <person name="Soop K."/>
            <person name="Spirin V."/>
            <person name="Szebenyi C."/>
            <person name="Tomsovsky M."/>
            <person name="Tulloss R.E."/>
            <person name="Uehling J."/>
            <person name="Grigoriev I.V."/>
            <person name="Vagvolgyi C."/>
            <person name="Papp T."/>
            <person name="Martin F.M."/>
            <person name="Miettinen O."/>
            <person name="Hibbett D.S."/>
            <person name="Nagy L.G."/>
        </authorList>
    </citation>
    <scope>NUCLEOTIDE SEQUENCE [LARGE SCALE GENOMIC DNA]</scope>
    <source>
        <strain evidence="1 2">CBS 121175</strain>
    </source>
</reference>
<evidence type="ECO:0000313" key="2">
    <source>
        <dbReference type="Proteomes" id="UP000307440"/>
    </source>
</evidence>
<dbReference type="AlphaFoldDB" id="A0A5C3KCB5"/>
<organism evidence="1 2">
    <name type="scientific">Coprinopsis marcescibilis</name>
    <name type="common">Agaric fungus</name>
    <name type="synonym">Psathyrella marcescibilis</name>
    <dbReference type="NCBI Taxonomy" id="230819"/>
    <lineage>
        <taxon>Eukaryota</taxon>
        <taxon>Fungi</taxon>
        <taxon>Dikarya</taxon>
        <taxon>Basidiomycota</taxon>
        <taxon>Agaricomycotina</taxon>
        <taxon>Agaricomycetes</taxon>
        <taxon>Agaricomycetidae</taxon>
        <taxon>Agaricales</taxon>
        <taxon>Agaricineae</taxon>
        <taxon>Psathyrellaceae</taxon>
        <taxon>Coprinopsis</taxon>
    </lineage>
</organism>
<sequence length="77" mass="8582">MCRMGIRNKVFDCGHFALDYKTKIDCNQADCGLSDYHNDGPHVCNCQVTLNEPLELPAVHVGGRICDPCRYPSLVGR</sequence>
<accession>A0A5C3KCB5</accession>
<protein>
    <submittedName>
        <fullName evidence="1">Uncharacterized protein</fullName>
    </submittedName>
</protein>
<keyword evidence="2" id="KW-1185">Reference proteome</keyword>
<gene>
    <name evidence="1" type="ORF">FA15DRAFT_675994</name>
</gene>
<dbReference type="EMBL" id="ML210492">
    <property type="protein sequence ID" value="TFK17558.1"/>
    <property type="molecule type" value="Genomic_DNA"/>
</dbReference>